<reference evidence="1 2" key="1">
    <citation type="submission" date="2012-08" db="EMBL/GenBank/DDBJ databases">
        <title>Oryza genome evolution.</title>
        <authorList>
            <person name="Wing R.A."/>
        </authorList>
    </citation>
    <scope>NUCLEOTIDE SEQUENCE</scope>
</reference>
<evidence type="ECO:0000313" key="1">
    <source>
        <dbReference type="EnsemblPlants" id="LPERR08G01230.1"/>
    </source>
</evidence>
<evidence type="ECO:0000313" key="2">
    <source>
        <dbReference type="Proteomes" id="UP000032180"/>
    </source>
</evidence>
<evidence type="ECO:0008006" key="3">
    <source>
        <dbReference type="Google" id="ProtNLM"/>
    </source>
</evidence>
<keyword evidence="2" id="KW-1185">Reference proteome</keyword>
<sequence>MGDEQASYAGLSNLPNDVLVSIIDKLELREAVLSRRWSRLHAQLPQIVLDVDDFVVYDGDVGDLENDNTQLATTDHEEEEEVKEYNEGDEFDDDVMISSLQQANDRLLEAATKMNIYPSLSSDDDIRSELNDMEEYGRRYLSLVGTYPRVFAALTTLFLDNIMLPDFSSAIIVACTNLQFLTLQRCDQGRSVPTPPLEIRHPNLVYIKIAWCNFSVVKLQWLPQLRRFTIWDWSGTIRSNIPTFFGHVAPLMEDLYIKVVSHPCKNDETEEERLGMRGLRNKSDFTWTDRLATGFKHHGLTRLTIFGFRSGDDRVVEYVRRVVEMAPRLEDLCLRDKEPCEDCNRINPFPTFPQTDEEKDSIRRRIYHYD</sequence>
<name>A0A0D9X3R8_9ORYZ</name>
<organism evidence="1 2">
    <name type="scientific">Leersia perrieri</name>
    <dbReference type="NCBI Taxonomy" id="77586"/>
    <lineage>
        <taxon>Eukaryota</taxon>
        <taxon>Viridiplantae</taxon>
        <taxon>Streptophyta</taxon>
        <taxon>Embryophyta</taxon>
        <taxon>Tracheophyta</taxon>
        <taxon>Spermatophyta</taxon>
        <taxon>Magnoliopsida</taxon>
        <taxon>Liliopsida</taxon>
        <taxon>Poales</taxon>
        <taxon>Poaceae</taxon>
        <taxon>BOP clade</taxon>
        <taxon>Oryzoideae</taxon>
        <taxon>Oryzeae</taxon>
        <taxon>Oryzinae</taxon>
        <taxon>Leersia</taxon>
    </lineage>
</organism>
<dbReference type="AlphaFoldDB" id="A0A0D9X3R8"/>
<protein>
    <recommendedName>
        <fullName evidence="3">F-box domain-containing protein</fullName>
    </recommendedName>
</protein>
<dbReference type="EnsemblPlants" id="LPERR08G01230.1">
    <property type="protein sequence ID" value="LPERR08G01230.1"/>
    <property type="gene ID" value="LPERR08G01230"/>
</dbReference>
<dbReference type="HOGENOM" id="CLU_024168_2_1_1"/>
<dbReference type="InterPro" id="IPR032675">
    <property type="entry name" value="LRR_dom_sf"/>
</dbReference>
<dbReference type="Gene3D" id="3.80.10.10">
    <property type="entry name" value="Ribonuclease Inhibitor"/>
    <property type="match status" value="1"/>
</dbReference>
<dbReference type="Proteomes" id="UP000032180">
    <property type="component" value="Chromosome 8"/>
</dbReference>
<dbReference type="PANTHER" id="PTHR32153">
    <property type="entry name" value="OJ000223_09.16 PROTEIN"/>
    <property type="match status" value="1"/>
</dbReference>
<accession>A0A0D9X3R8</accession>
<dbReference type="SUPFAM" id="SSF52047">
    <property type="entry name" value="RNI-like"/>
    <property type="match status" value="1"/>
</dbReference>
<reference evidence="2" key="2">
    <citation type="submission" date="2013-12" db="EMBL/GenBank/DDBJ databases">
        <authorList>
            <person name="Yu Y."/>
            <person name="Lee S."/>
            <person name="de Baynast K."/>
            <person name="Wissotski M."/>
            <person name="Liu L."/>
            <person name="Talag J."/>
            <person name="Goicoechea J."/>
            <person name="Angelova A."/>
            <person name="Jetty R."/>
            <person name="Kudrna D."/>
            <person name="Golser W."/>
            <person name="Rivera L."/>
            <person name="Zhang J."/>
            <person name="Wing R."/>
        </authorList>
    </citation>
    <scope>NUCLEOTIDE SEQUENCE</scope>
</reference>
<dbReference type="InterPro" id="IPR044997">
    <property type="entry name" value="F-box_plant"/>
</dbReference>
<reference evidence="1" key="3">
    <citation type="submission" date="2015-04" db="UniProtKB">
        <authorList>
            <consortium name="EnsemblPlants"/>
        </authorList>
    </citation>
    <scope>IDENTIFICATION</scope>
</reference>
<dbReference type="STRING" id="77586.A0A0D9X3R8"/>
<dbReference type="Gramene" id="LPERR08G01230.1">
    <property type="protein sequence ID" value="LPERR08G01230.1"/>
    <property type="gene ID" value="LPERR08G01230"/>
</dbReference>
<proteinExistence type="predicted"/>